<sequence>MGFKDKYTFSRRNALKSIGVSIGGTALLGSTGTASAEFRRHIEPNGNNESVTLTSDKYEDTVKPGSKKRYRYLTQETDFDAHKQPEETDWTITITTSLDGLMSWEDGDESPNWHGAELTVNYPDHIQDNNDQQFRDDSNWIGRYGTYQEQQDNTEMNWENVAKDTVNYGINLLMETVGTPVSVGLSTADYIQNIGSLALPDHSKRRYEWSEFGDGPSGIYEFSTFAKYHFIMDPGQSIDLDVTGMGITNTSYTNPTVGQKFTLTAPE</sequence>
<dbReference type="GeneID" id="44079626"/>
<evidence type="ECO:0000313" key="2">
    <source>
        <dbReference type="Proteomes" id="UP000465846"/>
    </source>
</evidence>
<organism evidence="1 2">
    <name type="scientific">Halogeometricum borinquense</name>
    <dbReference type="NCBI Taxonomy" id="60847"/>
    <lineage>
        <taxon>Archaea</taxon>
        <taxon>Methanobacteriati</taxon>
        <taxon>Methanobacteriota</taxon>
        <taxon>Stenosarchaea group</taxon>
        <taxon>Halobacteria</taxon>
        <taxon>Halobacteriales</taxon>
        <taxon>Haloferacaceae</taxon>
        <taxon>Halogeometricum</taxon>
    </lineage>
</organism>
<reference evidence="1 2" key="1">
    <citation type="submission" date="2020-02" db="EMBL/GenBank/DDBJ databases">
        <title>Whole genome sequence of Halogeometricum borinquense strain wsp4.</title>
        <authorList>
            <person name="Verma D.K."/>
            <person name="Gopal K."/>
            <person name="Prasad E.S."/>
        </authorList>
    </citation>
    <scope>NUCLEOTIDE SEQUENCE [LARGE SCALE GENOMIC DNA]</scope>
    <source>
        <strain evidence="2">wsp4</strain>
    </source>
</reference>
<dbReference type="InterPro" id="IPR006311">
    <property type="entry name" value="TAT_signal"/>
</dbReference>
<gene>
    <name evidence="1" type="ORF">G3I44_09455</name>
</gene>
<dbReference type="EMBL" id="CP048739">
    <property type="protein sequence ID" value="QIB74485.1"/>
    <property type="molecule type" value="Genomic_DNA"/>
</dbReference>
<protein>
    <submittedName>
        <fullName evidence="1">Uncharacterized protein</fullName>
    </submittedName>
</protein>
<dbReference type="PROSITE" id="PS51318">
    <property type="entry name" value="TAT"/>
    <property type="match status" value="1"/>
</dbReference>
<accession>A0A6C0UGD6</accession>
<dbReference type="RefSeq" id="WP_163486411.1">
    <property type="nucleotide sequence ID" value="NZ_CP048739.1"/>
</dbReference>
<evidence type="ECO:0000313" key="1">
    <source>
        <dbReference type="EMBL" id="QIB74485.1"/>
    </source>
</evidence>
<proteinExistence type="predicted"/>
<dbReference type="AlphaFoldDB" id="A0A6C0UGD6"/>
<dbReference type="Proteomes" id="UP000465846">
    <property type="component" value="Chromosome"/>
</dbReference>
<name>A0A6C0UGD6_9EURY</name>